<comment type="caution">
    <text evidence="3">The sequence shown here is derived from an EMBL/GenBank/DDBJ whole genome shotgun (WGS) entry which is preliminary data.</text>
</comment>
<accession>A0A8J7IRD1</accession>
<name>A0A8J7IRD1_9FLAO</name>
<evidence type="ECO:0000256" key="1">
    <source>
        <dbReference type="ARBA" id="ARBA00038494"/>
    </source>
</evidence>
<dbReference type="AlphaFoldDB" id="A0A8J7IRD1"/>
<evidence type="ECO:0000313" key="3">
    <source>
        <dbReference type="EMBL" id="MBJ6369732.1"/>
    </source>
</evidence>
<dbReference type="RefSeq" id="WP_199116858.1">
    <property type="nucleotide sequence ID" value="NZ_JAELVQ010000036.1"/>
</dbReference>
<feature type="domain" description="Glycosyltransferase 2-like" evidence="2">
    <location>
        <begin position="9"/>
        <end position="127"/>
    </location>
</feature>
<dbReference type="PANTHER" id="PTHR43630">
    <property type="entry name" value="POLY-BETA-1,6-N-ACETYL-D-GLUCOSAMINE SYNTHASE"/>
    <property type="match status" value="1"/>
</dbReference>
<dbReference type="SUPFAM" id="SSF53448">
    <property type="entry name" value="Nucleotide-diphospho-sugar transferases"/>
    <property type="match status" value="1"/>
</dbReference>
<dbReference type="PANTHER" id="PTHR43630:SF2">
    <property type="entry name" value="GLYCOSYLTRANSFERASE"/>
    <property type="match status" value="1"/>
</dbReference>
<protein>
    <submittedName>
        <fullName evidence="3">Glycosyltransferase family 2 protein</fullName>
    </submittedName>
</protein>
<dbReference type="Proteomes" id="UP000610931">
    <property type="component" value="Unassembled WGS sequence"/>
</dbReference>
<reference evidence="3" key="1">
    <citation type="submission" date="2020-12" db="EMBL/GenBank/DDBJ databases">
        <title>Snuella sp. nov., isolated from sediment in Incheon.</title>
        <authorList>
            <person name="Kim W."/>
        </authorList>
    </citation>
    <scope>NUCLEOTIDE SEQUENCE</scope>
    <source>
        <strain evidence="3">CAU 1569</strain>
    </source>
</reference>
<dbReference type="CDD" id="cd02511">
    <property type="entry name" value="Beta4Glucosyltransferase"/>
    <property type="match status" value="1"/>
</dbReference>
<gene>
    <name evidence="3" type="ORF">JF259_16730</name>
</gene>
<keyword evidence="4" id="KW-1185">Reference proteome</keyword>
<dbReference type="EMBL" id="JAELVQ010000036">
    <property type="protein sequence ID" value="MBJ6369732.1"/>
    <property type="molecule type" value="Genomic_DNA"/>
</dbReference>
<sequence length="259" mass="30473">MKDVSTQISALLITYNEIEHIDAVIDNINFADEIIVIDSFSTDGTYERLKSMEHVKVLQREFINFADQRNFAIKQANCKWVLFIDADERISPNLKTEILNTTKFPHNFVAFKFKRNFVFEDRIMKFSGLQSDAVFRLFIKGTAKYKEDRIVHELLEVQGNSKTLENTMLHYSFSDYNSYKAKAEHYAKLKALELFEKGKKPNAFHFYLKPLYKFVINYFFRLGFLDGKAGYTICTLNAYGVYYRYRELKRLVSSRSPEL</sequence>
<proteinExistence type="inferred from homology"/>
<comment type="similarity">
    <text evidence="1">Belongs to the glycosyltransferase 2 family. WaaE/KdtX subfamily.</text>
</comment>
<evidence type="ECO:0000259" key="2">
    <source>
        <dbReference type="Pfam" id="PF00535"/>
    </source>
</evidence>
<dbReference type="InterPro" id="IPR001173">
    <property type="entry name" value="Glyco_trans_2-like"/>
</dbReference>
<dbReference type="InterPro" id="IPR029044">
    <property type="entry name" value="Nucleotide-diphossugar_trans"/>
</dbReference>
<organism evidence="3 4">
    <name type="scientific">Snuella sedimenti</name>
    <dbReference type="NCBI Taxonomy" id="2798802"/>
    <lineage>
        <taxon>Bacteria</taxon>
        <taxon>Pseudomonadati</taxon>
        <taxon>Bacteroidota</taxon>
        <taxon>Flavobacteriia</taxon>
        <taxon>Flavobacteriales</taxon>
        <taxon>Flavobacteriaceae</taxon>
        <taxon>Snuella</taxon>
    </lineage>
</organism>
<evidence type="ECO:0000313" key="4">
    <source>
        <dbReference type="Proteomes" id="UP000610931"/>
    </source>
</evidence>
<dbReference type="Gene3D" id="3.90.550.10">
    <property type="entry name" value="Spore Coat Polysaccharide Biosynthesis Protein SpsA, Chain A"/>
    <property type="match status" value="1"/>
</dbReference>
<dbReference type="Pfam" id="PF00535">
    <property type="entry name" value="Glycos_transf_2"/>
    <property type="match status" value="1"/>
</dbReference>